<gene>
    <name evidence="6" type="ORF">GGQ66_002283</name>
</gene>
<evidence type="ECO:0000256" key="3">
    <source>
        <dbReference type="ARBA" id="ARBA00023125"/>
    </source>
</evidence>
<evidence type="ECO:0000256" key="1">
    <source>
        <dbReference type="ARBA" id="ARBA00009437"/>
    </source>
</evidence>
<evidence type="ECO:0000313" key="6">
    <source>
        <dbReference type="EMBL" id="MBB4103715.1"/>
    </source>
</evidence>
<evidence type="ECO:0000256" key="2">
    <source>
        <dbReference type="ARBA" id="ARBA00023015"/>
    </source>
</evidence>
<evidence type="ECO:0000259" key="5">
    <source>
        <dbReference type="PROSITE" id="PS50931"/>
    </source>
</evidence>
<dbReference type="GO" id="GO:0003700">
    <property type="term" value="F:DNA-binding transcription factor activity"/>
    <property type="evidence" value="ECO:0007669"/>
    <property type="project" value="InterPro"/>
</dbReference>
<dbReference type="PANTHER" id="PTHR30419">
    <property type="entry name" value="HTH-TYPE TRANSCRIPTIONAL REGULATOR YBHD"/>
    <property type="match status" value="1"/>
</dbReference>
<dbReference type="PANTHER" id="PTHR30419:SF8">
    <property type="entry name" value="NITROGEN ASSIMILATION TRANSCRIPTIONAL ACTIVATOR-RELATED"/>
    <property type="match status" value="1"/>
</dbReference>
<feature type="domain" description="HTH lysR-type" evidence="5">
    <location>
        <begin position="11"/>
        <end position="68"/>
    </location>
</feature>
<dbReference type="InterPro" id="IPR036390">
    <property type="entry name" value="WH_DNA-bd_sf"/>
</dbReference>
<name>A0A7W6K452_9HYPH</name>
<evidence type="ECO:0000313" key="7">
    <source>
        <dbReference type="Proteomes" id="UP000584824"/>
    </source>
</evidence>
<dbReference type="InterPro" id="IPR036388">
    <property type="entry name" value="WH-like_DNA-bd_sf"/>
</dbReference>
<comment type="caution">
    <text evidence="6">The sequence shown here is derived from an EMBL/GenBank/DDBJ whole genome shotgun (WGS) entry which is preliminary data.</text>
</comment>
<dbReference type="AlphaFoldDB" id="A0A7W6K452"/>
<protein>
    <submittedName>
        <fullName evidence="6">DNA-binding transcriptional LysR family regulator</fullName>
    </submittedName>
</protein>
<dbReference type="Gene3D" id="1.10.10.10">
    <property type="entry name" value="Winged helix-like DNA-binding domain superfamily/Winged helix DNA-binding domain"/>
    <property type="match status" value="1"/>
</dbReference>
<keyword evidence="2" id="KW-0805">Transcription regulation</keyword>
<evidence type="ECO:0000256" key="4">
    <source>
        <dbReference type="ARBA" id="ARBA00023163"/>
    </source>
</evidence>
<proteinExistence type="inferred from homology"/>
<dbReference type="GO" id="GO:0003677">
    <property type="term" value="F:DNA binding"/>
    <property type="evidence" value="ECO:0007669"/>
    <property type="project" value="UniProtKB-KW"/>
</dbReference>
<dbReference type="GO" id="GO:0005829">
    <property type="term" value="C:cytosol"/>
    <property type="evidence" value="ECO:0007669"/>
    <property type="project" value="TreeGrafter"/>
</dbReference>
<sequence>MAFPLAPLPFLKLSHLRLVAAIAQHGQIQMAAQALTLTQPAASRTLAEVEKLVGGVLFERHPRGMTPTPLGMIFVRRAHTMLMEMQDLAHELQQERAGLSGLVQAGAVTGPAVGCLVPAIRKLKAVSPHVELRIDVGPSIQLMRGLEEGDYDFIIGRLLPESDAEAFQIVPGKIERVRCLVRRGHPLAGLHHVPLSALKEHPWIIQERGTPIRQAVEAAFIGKGLTVPADVVATSSLVLMMALITDSDMIAPMSLEVARLMEATSDGVLASLDLDIPIEVAPYHIITRRDRRLSPAASRLYALTLEEMTRLRE</sequence>
<reference evidence="6 7" key="1">
    <citation type="submission" date="2020-08" db="EMBL/GenBank/DDBJ databases">
        <title>Genomic Encyclopedia of Type Strains, Phase IV (KMG-IV): sequencing the most valuable type-strain genomes for metagenomic binning, comparative biology and taxonomic classification.</title>
        <authorList>
            <person name="Goeker M."/>
        </authorList>
    </citation>
    <scope>NUCLEOTIDE SEQUENCE [LARGE SCALE GENOMIC DNA]</scope>
    <source>
        <strain evidence="6 7">DSM 26385</strain>
    </source>
</reference>
<organism evidence="6 7">
    <name type="scientific">Allorhizobium borbori</name>
    <dbReference type="NCBI Taxonomy" id="485907"/>
    <lineage>
        <taxon>Bacteria</taxon>
        <taxon>Pseudomonadati</taxon>
        <taxon>Pseudomonadota</taxon>
        <taxon>Alphaproteobacteria</taxon>
        <taxon>Hyphomicrobiales</taxon>
        <taxon>Rhizobiaceae</taxon>
        <taxon>Rhizobium/Agrobacterium group</taxon>
        <taxon>Allorhizobium</taxon>
    </lineage>
</organism>
<dbReference type="InterPro" id="IPR050950">
    <property type="entry name" value="HTH-type_LysR_regulators"/>
</dbReference>
<keyword evidence="3 6" id="KW-0238">DNA-binding</keyword>
<accession>A0A7W6K452</accession>
<dbReference type="SUPFAM" id="SSF46785">
    <property type="entry name" value="Winged helix' DNA-binding domain"/>
    <property type="match status" value="1"/>
</dbReference>
<keyword evidence="7" id="KW-1185">Reference proteome</keyword>
<dbReference type="InterPro" id="IPR000847">
    <property type="entry name" value="LysR_HTH_N"/>
</dbReference>
<dbReference type="Gene3D" id="3.40.190.290">
    <property type="match status" value="1"/>
</dbReference>
<dbReference type="InterPro" id="IPR005119">
    <property type="entry name" value="LysR_subst-bd"/>
</dbReference>
<dbReference type="Proteomes" id="UP000584824">
    <property type="component" value="Unassembled WGS sequence"/>
</dbReference>
<dbReference type="SUPFAM" id="SSF53850">
    <property type="entry name" value="Periplasmic binding protein-like II"/>
    <property type="match status" value="1"/>
</dbReference>
<comment type="similarity">
    <text evidence="1">Belongs to the LysR transcriptional regulatory family.</text>
</comment>
<dbReference type="Pfam" id="PF00126">
    <property type="entry name" value="HTH_1"/>
    <property type="match status" value="1"/>
</dbReference>
<dbReference type="PROSITE" id="PS50931">
    <property type="entry name" value="HTH_LYSR"/>
    <property type="match status" value="1"/>
</dbReference>
<dbReference type="Pfam" id="PF03466">
    <property type="entry name" value="LysR_substrate"/>
    <property type="match status" value="1"/>
</dbReference>
<dbReference type="EMBL" id="JACIDU010000008">
    <property type="protein sequence ID" value="MBB4103715.1"/>
    <property type="molecule type" value="Genomic_DNA"/>
</dbReference>
<dbReference type="RefSeq" id="WP_183792516.1">
    <property type="nucleotide sequence ID" value="NZ_JACIDU010000008.1"/>
</dbReference>
<keyword evidence="4" id="KW-0804">Transcription</keyword>